<feature type="non-terminal residue" evidence="3">
    <location>
        <position position="1"/>
    </location>
</feature>
<evidence type="ECO:0000313" key="3">
    <source>
        <dbReference type="EMBL" id="PNY20649.1"/>
    </source>
</evidence>
<dbReference type="Proteomes" id="UP000236621">
    <property type="component" value="Unassembled WGS sequence"/>
</dbReference>
<protein>
    <recommendedName>
        <fullName evidence="5">Extracellular matrix protein</fullName>
    </recommendedName>
</protein>
<comment type="caution">
    <text evidence="3">The sequence shown here is derived from an EMBL/GenBank/DDBJ whole genome shotgun (WGS) entry which is preliminary data.</text>
</comment>
<dbReference type="OrthoDB" id="5589325at2759"/>
<evidence type="ECO:0008006" key="5">
    <source>
        <dbReference type="Google" id="ProtNLM"/>
    </source>
</evidence>
<gene>
    <name evidence="3" type="ORF">TCAP_07333</name>
</gene>
<dbReference type="PANTHER" id="PTHR40633:SF1">
    <property type="entry name" value="GPI ANCHORED SERINE-THREONINE RICH PROTEIN (AFU_ORTHOLOGUE AFUA_1G03630)"/>
    <property type="match status" value="1"/>
</dbReference>
<keyword evidence="4" id="KW-1185">Reference proteome</keyword>
<dbReference type="InterPro" id="IPR052982">
    <property type="entry name" value="SRP1/TIP1-like"/>
</dbReference>
<feature type="chain" id="PRO_5014418822" description="Extracellular matrix protein" evidence="2">
    <location>
        <begin position="37"/>
        <end position="258"/>
    </location>
</feature>
<sequence length="258" mass="25919">AASSHPRAYFSSGVAPLLISLRSLLSLLSSLLQTSSRSLFPPTLLDTRSSIYHFCQTANMKYAFVAFSALVASAMADQPAFLNSQFQVTEGTSFTLKFSGCASGCTIVVQTGSSNNLKDVETLTSSATGGSFTFTPSSLPSATYNFKITDNSSHESNYSQQFAYQGTGSTSAASTASGSTSAASTNTASSTAATATSATSVTTATSTSTSSSGSSTSTSTSASSTGAVTTKIPNSGAGHLSSPMALVAGAVAAMAYLG</sequence>
<dbReference type="AlphaFoldDB" id="A0A2K3PZD4"/>
<name>A0A2K3PZD4_9HYPO</name>
<reference evidence="3 4" key="1">
    <citation type="submission" date="2017-08" db="EMBL/GenBank/DDBJ databases">
        <title>Harnessing the power of phylogenomics to disentangle the directionality and signatures of interkingdom host jumping in the parasitic fungal genus Tolypocladium.</title>
        <authorList>
            <person name="Quandt C.A."/>
            <person name="Patterson W."/>
            <person name="Spatafora J.W."/>
        </authorList>
    </citation>
    <scope>NUCLEOTIDE SEQUENCE [LARGE SCALE GENOMIC DNA]</scope>
    <source>
        <strain evidence="3 4">CBS 113982</strain>
    </source>
</reference>
<keyword evidence="2" id="KW-0732">Signal</keyword>
<accession>A0A2K3PZD4</accession>
<feature type="region of interest" description="Disordered" evidence="1">
    <location>
        <begin position="194"/>
        <end position="228"/>
    </location>
</feature>
<dbReference type="PANTHER" id="PTHR40633">
    <property type="entry name" value="MATRIX PROTEIN, PUTATIVE (AFU_ORTHOLOGUE AFUA_8G05410)-RELATED"/>
    <property type="match status" value="1"/>
</dbReference>
<proteinExistence type="predicted"/>
<evidence type="ECO:0000313" key="4">
    <source>
        <dbReference type="Proteomes" id="UP000236621"/>
    </source>
</evidence>
<dbReference type="EMBL" id="NRSZ01001265">
    <property type="protein sequence ID" value="PNY20649.1"/>
    <property type="molecule type" value="Genomic_DNA"/>
</dbReference>
<evidence type="ECO:0000256" key="1">
    <source>
        <dbReference type="SAM" id="MobiDB-lite"/>
    </source>
</evidence>
<organism evidence="3 4">
    <name type="scientific">Tolypocladium capitatum</name>
    <dbReference type="NCBI Taxonomy" id="45235"/>
    <lineage>
        <taxon>Eukaryota</taxon>
        <taxon>Fungi</taxon>
        <taxon>Dikarya</taxon>
        <taxon>Ascomycota</taxon>
        <taxon>Pezizomycotina</taxon>
        <taxon>Sordariomycetes</taxon>
        <taxon>Hypocreomycetidae</taxon>
        <taxon>Hypocreales</taxon>
        <taxon>Ophiocordycipitaceae</taxon>
        <taxon>Tolypocladium</taxon>
    </lineage>
</organism>
<evidence type="ECO:0000256" key="2">
    <source>
        <dbReference type="SAM" id="SignalP"/>
    </source>
</evidence>
<dbReference type="STRING" id="45235.A0A2K3PZD4"/>
<feature type="signal peptide" evidence="2">
    <location>
        <begin position="1"/>
        <end position="36"/>
    </location>
</feature>